<dbReference type="InterPro" id="IPR006652">
    <property type="entry name" value="Kelch_1"/>
</dbReference>
<dbReference type="InterPro" id="IPR000210">
    <property type="entry name" value="BTB/POZ_dom"/>
</dbReference>
<keyword evidence="6" id="KW-1185">Reference proteome</keyword>
<dbReference type="Pfam" id="PF07707">
    <property type="entry name" value="BACK"/>
    <property type="match status" value="1"/>
</dbReference>
<dbReference type="Pfam" id="PF01344">
    <property type="entry name" value="Kelch_1"/>
    <property type="match status" value="6"/>
</dbReference>
<dbReference type="EMBL" id="KB310317">
    <property type="protein sequence ID" value="ELT91906.1"/>
    <property type="molecule type" value="Genomic_DNA"/>
</dbReference>
<reference evidence="6" key="1">
    <citation type="submission" date="2012-12" db="EMBL/GenBank/DDBJ databases">
        <authorList>
            <person name="Hellsten U."/>
            <person name="Grimwood J."/>
            <person name="Chapman J.A."/>
            <person name="Shapiro H."/>
            <person name="Aerts A."/>
            <person name="Otillar R.P."/>
            <person name="Terry A.Y."/>
            <person name="Boore J.L."/>
            <person name="Simakov O."/>
            <person name="Marletaz F."/>
            <person name="Cho S.-J."/>
            <person name="Edsinger-Gonzales E."/>
            <person name="Havlak P."/>
            <person name="Kuo D.-H."/>
            <person name="Larsson T."/>
            <person name="Lv J."/>
            <person name="Arendt D."/>
            <person name="Savage R."/>
            <person name="Osoegawa K."/>
            <person name="de Jong P."/>
            <person name="Lindberg D.R."/>
            <person name="Seaver E.C."/>
            <person name="Weisblat D.A."/>
            <person name="Putnam N.H."/>
            <person name="Grigoriev I.V."/>
            <person name="Rokhsar D.S."/>
        </authorList>
    </citation>
    <scope>NUCLEOTIDE SEQUENCE</scope>
    <source>
        <strain evidence="6">I ESC-2004</strain>
    </source>
</reference>
<dbReference type="SMART" id="SM00875">
    <property type="entry name" value="BACK"/>
    <property type="match status" value="1"/>
</dbReference>
<dbReference type="Gene3D" id="3.30.710.10">
    <property type="entry name" value="Potassium Channel Kv1.1, Chain A"/>
    <property type="match status" value="1"/>
</dbReference>
<dbReference type="InterPro" id="IPR011333">
    <property type="entry name" value="SKP1/BTB/POZ_sf"/>
</dbReference>
<feature type="non-terminal residue" evidence="4">
    <location>
        <position position="1"/>
    </location>
</feature>
<feature type="domain" description="BTB" evidence="3">
    <location>
        <begin position="2"/>
        <end position="57"/>
    </location>
</feature>
<proteinExistence type="predicted"/>
<evidence type="ECO:0000313" key="4">
    <source>
        <dbReference type="EMBL" id="ELT91906.1"/>
    </source>
</evidence>
<dbReference type="Gene3D" id="2.120.10.80">
    <property type="entry name" value="Kelch-type beta propeller"/>
    <property type="match status" value="1"/>
</dbReference>
<dbReference type="SMART" id="SM00612">
    <property type="entry name" value="Kelch"/>
    <property type="match status" value="6"/>
</dbReference>
<organism evidence="4">
    <name type="scientific">Capitella teleta</name>
    <name type="common">Polychaete worm</name>
    <dbReference type="NCBI Taxonomy" id="283909"/>
    <lineage>
        <taxon>Eukaryota</taxon>
        <taxon>Metazoa</taxon>
        <taxon>Spiralia</taxon>
        <taxon>Lophotrochozoa</taxon>
        <taxon>Annelida</taxon>
        <taxon>Polychaeta</taxon>
        <taxon>Sedentaria</taxon>
        <taxon>Scolecida</taxon>
        <taxon>Capitellidae</taxon>
        <taxon>Capitella</taxon>
    </lineage>
</organism>
<reference evidence="5" key="3">
    <citation type="submission" date="2015-06" db="UniProtKB">
        <authorList>
            <consortium name="EnsemblMetazoa"/>
        </authorList>
    </citation>
    <scope>IDENTIFICATION</scope>
</reference>
<evidence type="ECO:0000256" key="1">
    <source>
        <dbReference type="ARBA" id="ARBA00022441"/>
    </source>
</evidence>
<evidence type="ECO:0000313" key="5">
    <source>
        <dbReference type="EnsemblMetazoa" id="CapteP143807"/>
    </source>
</evidence>
<dbReference type="SMART" id="SM00225">
    <property type="entry name" value="BTB"/>
    <property type="match status" value="1"/>
</dbReference>
<dbReference type="HOGENOM" id="CLU_004253_14_1_1"/>
<dbReference type="EMBL" id="AMQN01000343">
    <property type="status" value="NOT_ANNOTATED_CDS"/>
    <property type="molecule type" value="Genomic_DNA"/>
</dbReference>
<dbReference type="EnsemblMetazoa" id="CapteT143807">
    <property type="protein sequence ID" value="CapteP143807"/>
    <property type="gene ID" value="CapteG143807"/>
</dbReference>
<dbReference type="FunFam" id="1.25.40.420:FF:000001">
    <property type="entry name" value="Kelch-like family member 12"/>
    <property type="match status" value="1"/>
</dbReference>
<dbReference type="Gene3D" id="1.25.40.420">
    <property type="match status" value="1"/>
</dbReference>
<dbReference type="Pfam" id="PF00651">
    <property type="entry name" value="BTB"/>
    <property type="match status" value="1"/>
</dbReference>
<evidence type="ECO:0000256" key="2">
    <source>
        <dbReference type="ARBA" id="ARBA00022737"/>
    </source>
</evidence>
<dbReference type="Proteomes" id="UP000014760">
    <property type="component" value="Unassembled WGS sequence"/>
</dbReference>
<evidence type="ECO:0000259" key="3">
    <source>
        <dbReference type="PROSITE" id="PS50097"/>
    </source>
</evidence>
<keyword evidence="2" id="KW-0677">Repeat</keyword>
<keyword evidence="1" id="KW-0880">Kelch repeat</keyword>
<dbReference type="PRINTS" id="PR00501">
    <property type="entry name" value="KELCHREPEAT"/>
</dbReference>
<dbReference type="OrthoDB" id="191037at2759"/>
<name>R7TK49_CAPTE</name>
<dbReference type="PIRSF" id="PIRSF037037">
    <property type="entry name" value="Kelch-like_protein_gigaxonin"/>
    <property type="match status" value="1"/>
</dbReference>
<accession>R7TK49</accession>
<dbReference type="PANTHER" id="PTHR45632">
    <property type="entry name" value="LD33804P"/>
    <property type="match status" value="1"/>
</dbReference>
<dbReference type="PANTHER" id="PTHR45632:SF3">
    <property type="entry name" value="KELCH-LIKE PROTEIN 32"/>
    <property type="match status" value="1"/>
</dbReference>
<dbReference type="InterPro" id="IPR015915">
    <property type="entry name" value="Kelch-typ_b-propeller"/>
</dbReference>
<dbReference type="InterPro" id="IPR017096">
    <property type="entry name" value="BTB-kelch_protein"/>
</dbReference>
<dbReference type="OMA" id="GLCTLNN"/>
<protein>
    <recommendedName>
        <fullName evidence="3">BTB domain-containing protein</fullName>
    </recommendedName>
</protein>
<dbReference type="InterPro" id="IPR011705">
    <property type="entry name" value="BACK"/>
</dbReference>
<dbReference type="AlphaFoldDB" id="R7TK49"/>
<dbReference type="STRING" id="283909.R7TK49"/>
<evidence type="ECO:0000313" key="6">
    <source>
        <dbReference type="Proteomes" id="UP000014760"/>
    </source>
</evidence>
<dbReference type="SUPFAM" id="SSF54695">
    <property type="entry name" value="POZ domain"/>
    <property type="match status" value="1"/>
</dbReference>
<gene>
    <name evidence="4" type="ORF">CAPTEDRAFT_143807</name>
</gene>
<dbReference type="PROSITE" id="PS50097">
    <property type="entry name" value="BTB"/>
    <property type="match status" value="1"/>
</dbReference>
<sequence>LCDALLILADGSLVVHRAVLAKRSDFFKREFSNDVKQLNIRDISTRTMDIILDHAYTLEPVVHINNVRFLLPLACRFELSDLVKECCNTLAQDLRVSNCLGILITASEFSCDDLVEETTQFVHKHFKAVSTQSNELFNVEPAILKSLMSSDHLNAADERLVFDAICRWVSHAPDVRMKHVSELLSCVRMSLLKPEFLSCIINYENNEDDQCEQKVLQVLMHHMADNLQDPQLSMTGVHRVPHELLLAVGGWSGRSPTSYIEVFDSRAEEWLPEADVGYQMGPVAYHGCIALGSDVYVVGGFNGSLFFNDARCFSLINRSWKSVAPMNIARCYISLAALNGCLYALGGFDGHTRHNSCERFTPELNQWDFIAPMLRIRSDAGASSLDGKLYVTGGFDGQNCLDTAEAYDPMVDQWTFVTPMLTPRSGLGVIALDDKLYAVGGFDGHRRLDNAEAFDPLAQKWTQTSAMTTGRSNFGIERVDDGFLVAGGYNGTTTIHAVEMYSPAEDLWTENESMQLNRSALSVCRVEGVSIASRFLARHSGAEEER</sequence>
<reference evidence="4 6" key="2">
    <citation type="journal article" date="2013" name="Nature">
        <title>Insights into bilaterian evolution from three spiralian genomes.</title>
        <authorList>
            <person name="Simakov O."/>
            <person name="Marletaz F."/>
            <person name="Cho S.J."/>
            <person name="Edsinger-Gonzales E."/>
            <person name="Havlak P."/>
            <person name="Hellsten U."/>
            <person name="Kuo D.H."/>
            <person name="Larsson T."/>
            <person name="Lv J."/>
            <person name="Arendt D."/>
            <person name="Savage R."/>
            <person name="Osoegawa K."/>
            <person name="de Jong P."/>
            <person name="Grimwood J."/>
            <person name="Chapman J.A."/>
            <person name="Shapiro H."/>
            <person name="Aerts A."/>
            <person name="Otillar R.P."/>
            <person name="Terry A.Y."/>
            <person name="Boore J.L."/>
            <person name="Grigoriev I.V."/>
            <person name="Lindberg D.R."/>
            <person name="Seaver E.C."/>
            <person name="Weisblat D.A."/>
            <person name="Putnam N.H."/>
            <person name="Rokhsar D.S."/>
        </authorList>
    </citation>
    <scope>NUCLEOTIDE SEQUENCE</scope>
    <source>
        <strain evidence="4 6">I ESC-2004</strain>
    </source>
</reference>
<dbReference type="SUPFAM" id="SSF117281">
    <property type="entry name" value="Kelch motif"/>
    <property type="match status" value="1"/>
</dbReference>